<reference evidence="4" key="1">
    <citation type="submission" date="2021-05" db="EMBL/GenBank/DDBJ databases">
        <authorList>
            <person name="Tanabe Y."/>
        </authorList>
    </citation>
    <scope>NUCLEOTIDE SEQUENCE</scope>
    <source>
        <strain evidence="4">BOTRYCO-1</strain>
    </source>
</reference>
<keyword evidence="1" id="KW-0375">Hydrogen ion transport</keyword>
<feature type="region of interest" description="Disordered" evidence="2">
    <location>
        <begin position="98"/>
        <end position="119"/>
    </location>
</feature>
<dbReference type="PIRSF" id="PIRSF032126">
    <property type="entry name" value="F0F1_ATP_synthase_subunit_I"/>
    <property type="match status" value="1"/>
</dbReference>
<dbReference type="InterPro" id="IPR016989">
    <property type="entry name" value="Atp1_alphaprobac"/>
</dbReference>
<gene>
    <name evidence="4" type="ORF">PsB1_1482</name>
</gene>
<evidence type="ECO:0000313" key="4">
    <source>
        <dbReference type="EMBL" id="GIU67328.1"/>
    </source>
</evidence>
<dbReference type="Pfam" id="PF09527">
    <property type="entry name" value="ATPase_gene1"/>
    <property type="match status" value="1"/>
</dbReference>
<keyword evidence="1 3" id="KW-0472">Membrane</keyword>
<comment type="similarity">
    <text evidence="1">Belongs to the bacterial AtpI family.</text>
</comment>
<dbReference type="EMBL" id="BPFZ01000008">
    <property type="protein sequence ID" value="GIU67328.1"/>
    <property type="molecule type" value="Genomic_DNA"/>
</dbReference>
<protein>
    <recommendedName>
        <fullName evidence="1">ATP synthase protein I</fullName>
    </recommendedName>
</protein>
<keyword evidence="3" id="KW-0812">Transmembrane</keyword>
<accession>A0ABQ4PWD3</accession>
<feature type="transmembrane region" description="Helical" evidence="3">
    <location>
        <begin position="43"/>
        <end position="65"/>
    </location>
</feature>
<keyword evidence="1" id="KW-0406">Ion transport</keyword>
<sequence>MADPRHPHGSEALDELAKRLAALDQERQRLVPEVNMDRSAMSLGLRLASEFASAILVGGLLGYGIDYGIKTSPWALIIGLALGFVTGTLNLIRASRQMTKAHHVDPQASGLKDDLDEDV</sequence>
<evidence type="ECO:0000256" key="3">
    <source>
        <dbReference type="SAM" id="Phobius"/>
    </source>
</evidence>
<evidence type="ECO:0000256" key="2">
    <source>
        <dbReference type="SAM" id="MobiDB-lite"/>
    </source>
</evidence>
<keyword evidence="1" id="KW-0813">Transport</keyword>
<feature type="transmembrane region" description="Helical" evidence="3">
    <location>
        <begin position="71"/>
        <end position="92"/>
    </location>
</feature>
<keyword evidence="5" id="KW-1185">Reference proteome</keyword>
<comment type="caution">
    <text evidence="4">The sequence shown here is derived from an EMBL/GenBank/DDBJ whole genome shotgun (WGS) entry which is preliminary data.</text>
</comment>
<reference evidence="4" key="2">
    <citation type="journal article" date="2023" name="ISME Commun">
        <title>Characterization of a bloom-associated alphaproteobacterial lineage, 'Candidatus Phycosocius': insights into freshwater algal-bacterial interactions.</title>
        <authorList>
            <person name="Tanabe Y."/>
            <person name="Yamaguchi H."/>
            <person name="Yoshida M."/>
            <person name="Kai A."/>
            <person name="Okazaki Y."/>
        </authorList>
    </citation>
    <scope>NUCLEOTIDE SEQUENCE</scope>
    <source>
        <strain evidence="4">BOTRYCO-1</strain>
    </source>
</reference>
<dbReference type="RefSeq" id="WP_284360182.1">
    <property type="nucleotide sequence ID" value="NZ_BPFZ01000008.1"/>
</dbReference>
<comment type="function">
    <text evidence="1">A possible function for this protein is to guide the assembly of the membrane sector of the ATPase enzyme complex.</text>
</comment>
<proteinExistence type="inferred from homology"/>
<dbReference type="InterPro" id="IPR032820">
    <property type="entry name" value="ATPase_put"/>
</dbReference>
<evidence type="ECO:0000256" key="1">
    <source>
        <dbReference type="PIRNR" id="PIRNR032126"/>
    </source>
</evidence>
<organism evidence="4 5">
    <name type="scientific">Candidatus Phycosocius spiralis</name>
    <dbReference type="NCBI Taxonomy" id="2815099"/>
    <lineage>
        <taxon>Bacteria</taxon>
        <taxon>Pseudomonadati</taxon>
        <taxon>Pseudomonadota</taxon>
        <taxon>Alphaproteobacteria</taxon>
        <taxon>Caulobacterales</taxon>
        <taxon>Caulobacterales incertae sedis</taxon>
        <taxon>Candidatus Phycosocius</taxon>
    </lineage>
</organism>
<name>A0ABQ4PWD3_9PROT</name>
<dbReference type="Proteomes" id="UP001161064">
    <property type="component" value="Unassembled WGS sequence"/>
</dbReference>
<evidence type="ECO:0000313" key="5">
    <source>
        <dbReference type="Proteomes" id="UP001161064"/>
    </source>
</evidence>
<keyword evidence="3" id="KW-1133">Transmembrane helix</keyword>